<comment type="cofactor">
    <cofactor evidence="1">
        <name>FAD</name>
        <dbReference type="ChEBI" id="CHEBI:57692"/>
    </cofactor>
</comment>
<keyword evidence="6" id="KW-0274">FAD</keyword>
<protein>
    <recommendedName>
        <fullName evidence="3">proline dehydrogenase</fullName>
        <ecNumber evidence="3">1.5.5.2</ecNumber>
    </recommendedName>
</protein>
<keyword evidence="12" id="KW-1185">Reference proteome</keyword>
<evidence type="ECO:0000256" key="9">
    <source>
        <dbReference type="ARBA" id="ARBA00048779"/>
    </source>
</evidence>
<comment type="catalytic activity">
    <reaction evidence="9">
        <text>L-proline + a quinone = (S)-1-pyrroline-5-carboxylate + a quinol + H(+)</text>
        <dbReference type="Rhea" id="RHEA:23784"/>
        <dbReference type="ChEBI" id="CHEBI:15378"/>
        <dbReference type="ChEBI" id="CHEBI:17388"/>
        <dbReference type="ChEBI" id="CHEBI:24646"/>
        <dbReference type="ChEBI" id="CHEBI:60039"/>
        <dbReference type="ChEBI" id="CHEBI:132124"/>
        <dbReference type="EC" id="1.5.5.2"/>
    </reaction>
</comment>
<evidence type="ECO:0000256" key="7">
    <source>
        <dbReference type="ARBA" id="ARBA00023002"/>
    </source>
</evidence>
<keyword evidence="8" id="KW-0642">Proline metabolism</keyword>
<evidence type="ECO:0000256" key="6">
    <source>
        <dbReference type="ARBA" id="ARBA00022827"/>
    </source>
</evidence>
<feature type="domain" description="Proline dehydrogenase" evidence="10">
    <location>
        <begin position="40"/>
        <end position="291"/>
    </location>
</feature>
<reference evidence="11 12" key="1">
    <citation type="journal article" date="2022" name="Int. J. Syst. Evol. Microbiol.">
        <title>Neobacillus kokaensis sp. nov., isolated from soil.</title>
        <authorList>
            <person name="Yuki K."/>
            <person name="Matsubara H."/>
            <person name="Yamaguchi S."/>
        </authorList>
    </citation>
    <scope>NUCLEOTIDE SEQUENCE [LARGE SCALE GENOMIC DNA]</scope>
    <source>
        <strain evidence="11 12">LOB 377</strain>
    </source>
</reference>
<keyword evidence="5" id="KW-0547">Nucleotide-binding</keyword>
<name>A0ABQ3N4U0_9BACI</name>
<dbReference type="InterPro" id="IPR008219">
    <property type="entry name" value="PRODH_bac_arc"/>
</dbReference>
<keyword evidence="7" id="KW-0560">Oxidoreductase</keyword>
<dbReference type="InterPro" id="IPR002872">
    <property type="entry name" value="Proline_DH_dom"/>
</dbReference>
<dbReference type="EMBL" id="BNDS01000010">
    <property type="protein sequence ID" value="GHH99013.1"/>
    <property type="molecule type" value="Genomic_DNA"/>
</dbReference>
<organism evidence="11 12">
    <name type="scientific">Neobacillus kokaensis</name>
    <dbReference type="NCBI Taxonomy" id="2759023"/>
    <lineage>
        <taxon>Bacteria</taxon>
        <taxon>Bacillati</taxon>
        <taxon>Bacillota</taxon>
        <taxon>Bacilli</taxon>
        <taxon>Bacillales</taxon>
        <taxon>Bacillaceae</taxon>
        <taxon>Neobacillus</taxon>
    </lineage>
</organism>
<dbReference type="Gene3D" id="3.20.20.220">
    <property type="match status" value="1"/>
</dbReference>
<dbReference type="InterPro" id="IPR029041">
    <property type="entry name" value="FAD-linked_oxidoreductase-like"/>
</dbReference>
<evidence type="ECO:0000256" key="1">
    <source>
        <dbReference type="ARBA" id="ARBA00001974"/>
    </source>
</evidence>
<dbReference type="SUPFAM" id="SSF51730">
    <property type="entry name" value="FAD-linked oxidoreductase"/>
    <property type="match status" value="1"/>
</dbReference>
<dbReference type="RefSeq" id="WP_191273383.1">
    <property type="nucleotide sequence ID" value="NZ_BNDS01000010.1"/>
</dbReference>
<evidence type="ECO:0000256" key="8">
    <source>
        <dbReference type="ARBA" id="ARBA00023062"/>
    </source>
</evidence>
<evidence type="ECO:0000256" key="4">
    <source>
        <dbReference type="ARBA" id="ARBA00022630"/>
    </source>
</evidence>
<dbReference type="PANTHER" id="PTHR13914:SF0">
    <property type="entry name" value="PROLINE DEHYDROGENASE 1, MITOCHONDRIAL"/>
    <property type="match status" value="1"/>
</dbReference>
<keyword evidence="4" id="KW-0285">Flavoprotein</keyword>
<dbReference type="PIRSF" id="PIRSF000196">
    <property type="entry name" value="Pro_dehydrog"/>
    <property type="match status" value="1"/>
</dbReference>
<dbReference type="Pfam" id="PF01619">
    <property type="entry name" value="Pro_dh"/>
    <property type="match status" value="1"/>
</dbReference>
<dbReference type="PANTHER" id="PTHR13914">
    <property type="entry name" value="PROLINE OXIDASE"/>
    <property type="match status" value="1"/>
</dbReference>
<dbReference type="EC" id="1.5.5.2" evidence="3"/>
<dbReference type="Proteomes" id="UP000637074">
    <property type="component" value="Unassembled WGS sequence"/>
</dbReference>
<accession>A0ABQ3N4U0</accession>
<dbReference type="InterPro" id="IPR015659">
    <property type="entry name" value="Proline_oxidase"/>
</dbReference>
<evidence type="ECO:0000313" key="11">
    <source>
        <dbReference type="EMBL" id="GHH99013.1"/>
    </source>
</evidence>
<evidence type="ECO:0000256" key="3">
    <source>
        <dbReference type="ARBA" id="ARBA00012695"/>
    </source>
</evidence>
<gene>
    <name evidence="11" type="ORF">AM1BK_25560</name>
</gene>
<comment type="caution">
    <text evidence="11">The sequence shown here is derived from an EMBL/GenBank/DDBJ whole genome shotgun (WGS) entry which is preliminary data.</text>
</comment>
<evidence type="ECO:0000256" key="2">
    <source>
        <dbReference type="ARBA" id="ARBA00004739"/>
    </source>
</evidence>
<evidence type="ECO:0000256" key="5">
    <source>
        <dbReference type="ARBA" id="ARBA00022741"/>
    </source>
</evidence>
<sequence length="327" mass="37818">MLKDLFMGLSQNQFLNSAAKKYGLKLGAQSVVAGTNIEEAIQSIKELNAHGISCTVDNLGEFVFKNEEAIAAKEQILKVIEAIHDNQVDAHISLKPTQLGLDIDYNFCVDNVREIVDRASQYNMFINIDMEDFKHLQPTFDLLDELSLEYDNVGTVIQAYFHNALEYLEKYQNFRIRLVKGAYKEPEEIAYQDKKEIDANYIKLIEWHLLNGKFTSIATHDHRIISHVKEFVKKHNIPHDKFEFQMLYGFRKEFQLKLASEGFNFCTYVPFGNDWYGYFMRRLAERPQNLNLVAKQVFNKKTNTVIGVAAGAFILGRITKSQKKKRK</sequence>
<proteinExistence type="predicted"/>
<comment type="pathway">
    <text evidence="2">Amino-acid degradation; L-proline degradation into L-glutamate; L-glutamate from L-proline: step 1/2.</text>
</comment>
<evidence type="ECO:0000313" key="12">
    <source>
        <dbReference type="Proteomes" id="UP000637074"/>
    </source>
</evidence>
<evidence type="ECO:0000259" key="10">
    <source>
        <dbReference type="Pfam" id="PF01619"/>
    </source>
</evidence>